<dbReference type="AlphaFoldDB" id="A0A397AHT5"/>
<dbReference type="Proteomes" id="UP000266239">
    <property type="component" value="Unassembled WGS sequence"/>
</dbReference>
<dbReference type="GO" id="GO:0003676">
    <property type="term" value="F:nucleic acid binding"/>
    <property type="evidence" value="ECO:0007669"/>
    <property type="project" value="InterPro"/>
</dbReference>
<evidence type="ECO:0000313" key="2">
    <source>
        <dbReference type="EMBL" id="RHY07350.1"/>
    </source>
</evidence>
<dbReference type="EMBL" id="QUTB01001034">
    <property type="protein sequence ID" value="RHY76753.1"/>
    <property type="molecule type" value="Genomic_DNA"/>
</dbReference>
<evidence type="ECO:0000313" key="9">
    <source>
        <dbReference type="Proteomes" id="UP000266239"/>
    </source>
</evidence>
<evidence type="ECO:0000313" key="6">
    <source>
        <dbReference type="EMBL" id="RHY76753.1"/>
    </source>
</evidence>
<dbReference type="Proteomes" id="UP000283543">
    <property type="component" value="Unassembled WGS sequence"/>
</dbReference>
<dbReference type="Proteomes" id="UP000266643">
    <property type="component" value="Unassembled WGS sequence"/>
</dbReference>
<evidence type="ECO:0000313" key="5">
    <source>
        <dbReference type="EMBL" id="RHY61005.1"/>
    </source>
</evidence>
<reference evidence="7 8" key="1">
    <citation type="submission" date="2018-08" db="EMBL/GenBank/DDBJ databases">
        <title>Aphanomyces genome sequencing and annotation.</title>
        <authorList>
            <person name="Minardi D."/>
            <person name="Oidtmann B."/>
            <person name="Van Der Giezen M."/>
            <person name="Studholme D.J."/>
        </authorList>
    </citation>
    <scope>NUCLEOTIDE SEQUENCE [LARGE SCALE GENOMIC DNA]</scope>
    <source>
        <strain evidence="5 10">D2</strain>
        <strain evidence="2 7">Kv</strain>
        <strain evidence="4 8">SA</strain>
        <strain evidence="6 11">Si</strain>
        <strain evidence="3 9">Yx</strain>
    </source>
</reference>
<protein>
    <recommendedName>
        <fullName evidence="1">DDE-1 domain-containing protein</fullName>
    </recommendedName>
</protein>
<dbReference type="Pfam" id="PF03184">
    <property type="entry name" value="DDE_1"/>
    <property type="match status" value="1"/>
</dbReference>
<evidence type="ECO:0000313" key="10">
    <source>
        <dbReference type="Proteomes" id="UP000266643"/>
    </source>
</evidence>
<dbReference type="VEuPathDB" id="FungiDB:H257_18451"/>
<name>A0A397AHT5_APHAT</name>
<dbReference type="EMBL" id="QUSZ01005991">
    <property type="protein sequence ID" value="RHY07350.1"/>
    <property type="molecule type" value="Genomic_DNA"/>
</dbReference>
<dbReference type="InterPro" id="IPR004875">
    <property type="entry name" value="DDE_SF_endonuclease_dom"/>
</dbReference>
<evidence type="ECO:0000313" key="3">
    <source>
        <dbReference type="EMBL" id="RHY12124.1"/>
    </source>
</evidence>
<sequence length="161" mass="18892">MVLANSARTKHPLFLILRTTKSKGKAVVQENLVERQGLGKRLWESVEPMEAKFNYRIYGKPTEWWNGSISLSFLEFNFSERPDRDTNPVLLFWDDVSAHWTEEVVAYATSINVVLVRIPPRFSWICQPADAAWNCPLKSRRRDKWIDILRQKIRRSKAMKT</sequence>
<dbReference type="EMBL" id="QUTA01006220">
    <property type="protein sequence ID" value="RHY12124.1"/>
    <property type="molecule type" value="Genomic_DNA"/>
</dbReference>
<gene>
    <name evidence="3" type="ORF">DYB25_001610</name>
    <name evidence="5" type="ORF">DYB30_006530</name>
    <name evidence="6" type="ORF">DYB34_011974</name>
    <name evidence="2" type="ORF">DYB36_009559</name>
    <name evidence="4" type="ORF">DYB38_009828</name>
</gene>
<dbReference type="Proteomes" id="UP000265427">
    <property type="component" value="Unassembled WGS sequence"/>
</dbReference>
<evidence type="ECO:0000313" key="11">
    <source>
        <dbReference type="Proteomes" id="UP000283543"/>
    </source>
</evidence>
<proteinExistence type="predicted"/>
<evidence type="ECO:0000313" key="8">
    <source>
        <dbReference type="Proteomes" id="UP000265716"/>
    </source>
</evidence>
<dbReference type="EMBL" id="QUTD01005559">
    <property type="protein sequence ID" value="RHY61005.1"/>
    <property type="molecule type" value="Genomic_DNA"/>
</dbReference>
<evidence type="ECO:0000259" key="1">
    <source>
        <dbReference type="Pfam" id="PF03184"/>
    </source>
</evidence>
<feature type="domain" description="DDE-1" evidence="1">
    <location>
        <begin position="44"/>
        <end position="154"/>
    </location>
</feature>
<dbReference type="EMBL" id="QUTC01007081">
    <property type="protein sequence ID" value="RHY49112.1"/>
    <property type="molecule type" value="Genomic_DNA"/>
</dbReference>
<organism evidence="2 7">
    <name type="scientific">Aphanomyces astaci</name>
    <name type="common">Crayfish plague agent</name>
    <dbReference type="NCBI Taxonomy" id="112090"/>
    <lineage>
        <taxon>Eukaryota</taxon>
        <taxon>Sar</taxon>
        <taxon>Stramenopiles</taxon>
        <taxon>Oomycota</taxon>
        <taxon>Saprolegniomycetes</taxon>
        <taxon>Saprolegniales</taxon>
        <taxon>Verrucalvaceae</taxon>
        <taxon>Aphanomyces</taxon>
    </lineage>
</organism>
<comment type="caution">
    <text evidence="2">The sequence shown here is derived from an EMBL/GenBank/DDBJ whole genome shotgun (WGS) entry which is preliminary data.</text>
</comment>
<evidence type="ECO:0000313" key="7">
    <source>
        <dbReference type="Proteomes" id="UP000265427"/>
    </source>
</evidence>
<accession>A0A397AHT5</accession>
<evidence type="ECO:0000313" key="4">
    <source>
        <dbReference type="EMBL" id="RHY49112.1"/>
    </source>
</evidence>
<dbReference type="Proteomes" id="UP000265716">
    <property type="component" value="Unassembled WGS sequence"/>
</dbReference>